<evidence type="ECO:0000256" key="4">
    <source>
        <dbReference type="ARBA" id="ARBA00022989"/>
    </source>
</evidence>
<evidence type="ECO:0000256" key="8">
    <source>
        <dbReference type="ARBA" id="ARBA00023224"/>
    </source>
</evidence>
<feature type="domain" description="G-protein coupled receptors family 1 profile" evidence="11">
    <location>
        <begin position="61"/>
        <end position="354"/>
    </location>
</feature>
<feature type="transmembrane region" description="Helical" evidence="10">
    <location>
        <begin position="292"/>
        <end position="315"/>
    </location>
</feature>
<dbReference type="SUPFAM" id="SSF81321">
    <property type="entry name" value="Family A G protein-coupled receptor-like"/>
    <property type="match status" value="1"/>
</dbReference>
<evidence type="ECO:0000256" key="9">
    <source>
        <dbReference type="SAM" id="MobiDB-lite"/>
    </source>
</evidence>
<evidence type="ECO:0000256" key="6">
    <source>
        <dbReference type="ARBA" id="ARBA00023136"/>
    </source>
</evidence>
<keyword evidence="2" id="KW-1003">Cell membrane</keyword>
<sequence length="511" mass="52584">MNASATATATATATAPLADAPNGTLLRGPRAQGGPQDLVHTATLATCTLLLAVVFCLGSYGNVVVFLSFFDPAFRKFRTNFDVMVLNLSFCDLFICGVTAPMFAFALFRSARGLPDAFCFAFHATSSGFVIMSLKTVAAIALHRLRMVLGRQPSRPASVPGAALLAALLWASSFTLAALGALRASKAHLCLPLSGLPAAEGAAALSLYAVDFSSCVAVVAVSYVLIAQTLRRNARARRRPPAAAAGGPGRRGAEPALYRHQGCRPPPAPAARRPCPPPASAVNLAAAKDSKAVLTCVVIVLSALLCCVPLGAALARGALSRGGGGGGGGGGLRQLELLGFALLFLKSGLNPFIYSRGSAGLRRKVLACLRGGGLGACGCRQRTRLRAVGKGNLETNRNKSSHHETNSAYVLSPKPQKKFVDQACGPSQSRESAVSPRASAGRPGQSSSTAADTRLEPYYSVYRSSPPRGDGAPRAPRCPGPAGPCGARRQRAAGDLLRGPGAAGPIPVPSV</sequence>
<proteinExistence type="predicted"/>
<evidence type="ECO:0000256" key="1">
    <source>
        <dbReference type="ARBA" id="ARBA00004651"/>
    </source>
</evidence>
<dbReference type="PANTHER" id="PTHR24228:SF55">
    <property type="entry name" value="G-PROTEIN COUPLED RECEPTOR 75-RELATED"/>
    <property type="match status" value="1"/>
</dbReference>
<feature type="region of interest" description="Disordered" evidence="9">
    <location>
        <begin position="390"/>
        <end position="511"/>
    </location>
</feature>
<evidence type="ECO:0000256" key="2">
    <source>
        <dbReference type="ARBA" id="ARBA00022475"/>
    </source>
</evidence>
<keyword evidence="8" id="KW-0807">Transducer</keyword>
<feature type="region of interest" description="Disordered" evidence="9">
    <location>
        <begin position="237"/>
        <end position="274"/>
    </location>
</feature>
<reference evidence="13" key="1">
    <citation type="submission" date="2025-08" db="UniProtKB">
        <authorList>
            <consortium name="RefSeq"/>
        </authorList>
    </citation>
    <scope>IDENTIFICATION</scope>
    <source>
        <tissue evidence="13">Cell line</tissue>
    </source>
</reference>
<dbReference type="PROSITE" id="PS50262">
    <property type="entry name" value="G_PROTEIN_RECEP_F1_2"/>
    <property type="match status" value="1"/>
</dbReference>
<feature type="compositionally biased region" description="Pro residues" evidence="9">
    <location>
        <begin position="264"/>
        <end position="274"/>
    </location>
</feature>
<keyword evidence="12" id="KW-1185">Reference proteome</keyword>
<name>A0ABM4Z896_VULVU</name>
<evidence type="ECO:0000256" key="3">
    <source>
        <dbReference type="ARBA" id="ARBA00022692"/>
    </source>
</evidence>
<feature type="transmembrane region" description="Helical" evidence="10">
    <location>
        <begin position="42"/>
        <end position="69"/>
    </location>
</feature>
<dbReference type="PANTHER" id="PTHR24228">
    <property type="entry name" value="B2 BRADYKININ RECEPTOR/ANGIOTENSIN II RECEPTOR"/>
    <property type="match status" value="1"/>
</dbReference>
<feature type="transmembrane region" description="Helical" evidence="10">
    <location>
        <begin position="202"/>
        <end position="226"/>
    </location>
</feature>
<keyword evidence="5" id="KW-0297">G-protein coupled receptor</keyword>
<dbReference type="InterPro" id="IPR000276">
    <property type="entry name" value="GPCR_Rhodpsn"/>
</dbReference>
<keyword evidence="6 10" id="KW-0472">Membrane</keyword>
<evidence type="ECO:0000313" key="12">
    <source>
        <dbReference type="Proteomes" id="UP001652641"/>
    </source>
</evidence>
<keyword evidence="4 10" id="KW-1133">Transmembrane helix</keyword>
<dbReference type="RefSeq" id="XP_072598764.1">
    <property type="nucleotide sequence ID" value="XM_072742663.1"/>
</dbReference>
<evidence type="ECO:0000313" key="13">
    <source>
        <dbReference type="RefSeq" id="XP_072598764.1"/>
    </source>
</evidence>
<organism evidence="12 13">
    <name type="scientific">Vulpes vulpes</name>
    <name type="common">Red fox</name>
    <dbReference type="NCBI Taxonomy" id="9627"/>
    <lineage>
        <taxon>Eukaryota</taxon>
        <taxon>Metazoa</taxon>
        <taxon>Chordata</taxon>
        <taxon>Craniata</taxon>
        <taxon>Vertebrata</taxon>
        <taxon>Euteleostomi</taxon>
        <taxon>Mammalia</taxon>
        <taxon>Eutheria</taxon>
        <taxon>Laurasiatheria</taxon>
        <taxon>Carnivora</taxon>
        <taxon>Caniformia</taxon>
        <taxon>Canidae</taxon>
        <taxon>Vulpes</taxon>
    </lineage>
</organism>
<evidence type="ECO:0000256" key="10">
    <source>
        <dbReference type="SAM" id="Phobius"/>
    </source>
</evidence>
<dbReference type="InterPro" id="IPR017452">
    <property type="entry name" value="GPCR_Rhodpsn_7TM"/>
</dbReference>
<keyword evidence="7 13" id="KW-0675">Receptor</keyword>
<feature type="transmembrane region" description="Helical" evidence="10">
    <location>
        <begin position="120"/>
        <end position="142"/>
    </location>
</feature>
<accession>A0ABM4Z896</accession>
<gene>
    <name evidence="13" type="primary">GPR75</name>
</gene>
<keyword evidence="3 10" id="KW-0812">Transmembrane</keyword>
<dbReference type="Pfam" id="PF00001">
    <property type="entry name" value="7tm_1"/>
    <property type="match status" value="1"/>
</dbReference>
<comment type="subcellular location">
    <subcellularLocation>
        <location evidence="1">Cell membrane</location>
        <topology evidence="1">Multi-pass membrane protein</topology>
    </subcellularLocation>
</comment>
<feature type="transmembrane region" description="Helical" evidence="10">
    <location>
        <begin position="162"/>
        <end position="182"/>
    </location>
</feature>
<dbReference type="GeneID" id="112915399"/>
<feature type="transmembrane region" description="Helical" evidence="10">
    <location>
        <begin position="81"/>
        <end position="108"/>
    </location>
</feature>
<protein>
    <submittedName>
        <fullName evidence="13">Probable G-protein coupled receptor 75</fullName>
    </submittedName>
</protein>
<dbReference type="Proteomes" id="UP001652641">
    <property type="component" value="Chromosome 16"/>
</dbReference>
<dbReference type="PRINTS" id="PR00237">
    <property type="entry name" value="GPCRRHODOPSN"/>
</dbReference>
<feature type="compositionally biased region" description="Low complexity" evidence="9">
    <location>
        <begin position="466"/>
        <end position="475"/>
    </location>
</feature>
<dbReference type="Gene3D" id="1.20.1070.10">
    <property type="entry name" value="Rhodopsin 7-helix transmembrane proteins"/>
    <property type="match status" value="1"/>
</dbReference>
<evidence type="ECO:0000256" key="5">
    <source>
        <dbReference type="ARBA" id="ARBA00023040"/>
    </source>
</evidence>
<evidence type="ECO:0000256" key="7">
    <source>
        <dbReference type="ARBA" id="ARBA00023170"/>
    </source>
</evidence>
<evidence type="ECO:0000259" key="11">
    <source>
        <dbReference type="PROSITE" id="PS50262"/>
    </source>
</evidence>